<protein>
    <recommendedName>
        <fullName evidence="12">D-2-hydroxyglutarate dehydrogenase</fullName>
        <ecNumber evidence="9">1.1.99.39</ecNumber>
    </recommendedName>
</protein>
<dbReference type="SUPFAM" id="SSF55103">
    <property type="entry name" value="FAD-linked oxidases, C-terminal domain"/>
    <property type="match status" value="1"/>
</dbReference>
<evidence type="ECO:0000256" key="2">
    <source>
        <dbReference type="ARBA" id="ARBA00022485"/>
    </source>
</evidence>
<evidence type="ECO:0000256" key="4">
    <source>
        <dbReference type="ARBA" id="ARBA00022723"/>
    </source>
</evidence>
<dbReference type="GO" id="GO:0004458">
    <property type="term" value="F:D-lactate dehydrogenase (cytochrome) activity"/>
    <property type="evidence" value="ECO:0007669"/>
    <property type="project" value="TreeGrafter"/>
</dbReference>
<comment type="similarity">
    <text evidence="11">In the N-terminal section; belongs to the FAD-binding oxidoreductase/transferase type 4 family.</text>
</comment>
<dbReference type="PANTHER" id="PTHR11748:SF119">
    <property type="entry name" value="D-2-HYDROXYGLUTARATE DEHYDROGENASE"/>
    <property type="match status" value="1"/>
</dbReference>
<evidence type="ECO:0000256" key="8">
    <source>
        <dbReference type="ARBA" id="ARBA00023014"/>
    </source>
</evidence>
<dbReference type="PROSITE" id="PS51387">
    <property type="entry name" value="FAD_PCMH"/>
    <property type="match status" value="1"/>
</dbReference>
<feature type="domain" description="FAD-binding PCMH-type" evidence="14">
    <location>
        <begin position="63"/>
        <end position="299"/>
    </location>
</feature>
<dbReference type="GO" id="GO:0051539">
    <property type="term" value="F:4 iron, 4 sulfur cluster binding"/>
    <property type="evidence" value="ECO:0007669"/>
    <property type="project" value="UniProtKB-KW"/>
</dbReference>
<dbReference type="Gene3D" id="3.30.70.2740">
    <property type="match status" value="1"/>
</dbReference>
<evidence type="ECO:0000313" key="15">
    <source>
        <dbReference type="EMBL" id="VEB24685.1"/>
    </source>
</evidence>
<keyword evidence="3" id="KW-0285">Flavoprotein</keyword>
<reference evidence="15 16" key="1">
    <citation type="submission" date="2018-12" db="EMBL/GenBank/DDBJ databases">
        <authorList>
            <consortium name="Pathogen Informatics"/>
        </authorList>
    </citation>
    <scope>NUCLEOTIDE SEQUENCE [LARGE SCALE GENOMIC DNA]</scope>
    <source>
        <strain evidence="15 16">NCTC3438</strain>
    </source>
</reference>
<evidence type="ECO:0000259" key="14">
    <source>
        <dbReference type="PROSITE" id="PS51387"/>
    </source>
</evidence>
<name>A0A447SS62_AVIVO</name>
<evidence type="ECO:0000256" key="3">
    <source>
        <dbReference type="ARBA" id="ARBA00022630"/>
    </source>
</evidence>
<evidence type="ECO:0000256" key="1">
    <source>
        <dbReference type="ARBA" id="ARBA00001974"/>
    </source>
</evidence>
<evidence type="ECO:0000256" key="10">
    <source>
        <dbReference type="ARBA" id="ARBA00051291"/>
    </source>
</evidence>
<evidence type="ECO:0000256" key="12">
    <source>
        <dbReference type="ARBA" id="ARBA00067680"/>
    </source>
</evidence>
<dbReference type="InterPro" id="IPR017900">
    <property type="entry name" value="4Fe4S_Fe_S_CS"/>
</dbReference>
<accession>A0A447SS62</accession>
<dbReference type="PROSITE" id="PS51379">
    <property type="entry name" value="4FE4S_FER_2"/>
    <property type="match status" value="1"/>
</dbReference>
<dbReference type="InterPro" id="IPR004113">
    <property type="entry name" value="FAD-bd_oxidored_4_C"/>
</dbReference>
<comment type="catalytic activity">
    <reaction evidence="10">
        <text>(R)-2-hydroxyglutarate + A = 2-oxoglutarate + AH2</text>
        <dbReference type="Rhea" id="RHEA:38295"/>
        <dbReference type="ChEBI" id="CHEBI:13193"/>
        <dbReference type="ChEBI" id="CHEBI:15801"/>
        <dbReference type="ChEBI" id="CHEBI:16810"/>
        <dbReference type="ChEBI" id="CHEBI:17499"/>
        <dbReference type="EC" id="1.1.99.39"/>
    </reaction>
    <physiologicalReaction direction="left-to-right" evidence="10">
        <dbReference type="Rhea" id="RHEA:38296"/>
    </physiologicalReaction>
</comment>
<dbReference type="KEGG" id="avt:NCTC3438_01647"/>
<sequence length="1046" mass="117928">MLKSAHSVNHYMSNKMLPRLSDIPQLSPLVSDYLAELKRQHFAGDIASSYADRLSLATDNSVYQQLPQAILFPKNTADVVRLTKLAQKEKYLSLTFTPRGGGTGTNGQALNNNIIVDLSRYMTKILELNVQERWVKVQAGVVKDQLNQFLKPYGLFFSPELSTSNRATLGGMINTDASGQGSLRYGKTSDHVLGLRAVLIDGEVINTHALKATDFEQSLQQQPLSQRSRHLHQEIFQRCQQKRPEILRDLPQLNRFLTGYDLKNVFNNDESEFNLSRILTGSEGSLAFICEATLDLTPIPQYRTLINIKYRSFDAALRNAPFMLKANALSVETVDSKVLNLAKQDIIWHSVSDLLTEDQENPILGLNIVEYAGNSKALIEKQVAQLCAQLDEKIAQNQDDIIGYQVCSDLPSIERIYAMRKKAVGLLGNAKGAAKPIPFVEDTCVPPEHLADYISEFRALLDAHHLEYGMFGHVDAGVLHVRPALDLCDKEQVKLFKEISDQVADLTHKYGGLIWGEHGKGMRSQYGETFFTPELWQELRYIKTLFDPQNRLNPGKICTALDSEQALYSILSPMRADQDRQIPIQMKAEFSGAMNCNGNGLCFNFDVNSTMCPSMKVSKNRLFSPKGRAAMVREWLRLLANQNISADQLDFRKSQIKLSDFVAKIRHSLQKARGEYDFSHEVKAAMDTCLSCKACASQCPIKIDVPSFRAKFLHFYHQRYARPIKDYVVSNVELVAPYIAKAPKFFNFFTAAKITQPLAQKALGMVDLPLLSQPNLQQQLVALNYQGLRLEQLENLSETEKQNMLLIVQDPFTSYYDAKVVADFVALTQKLGYRPILLPFKPNGKAQHIKGFLTRFAKTAKNQAAFLNRMSKLDIPLVGVDPAIVLSYRDEYREILGAERGDFQVLTAHQWLKNQLHSEQFAQGIKNSQKNHRTLPEEQQWHLFPHCTESTGLPNSPKEWQEIFAAFGQPLQVETVGCCGMAGTFGHETQHLAMSKAIYASSWEKKLAGKNPDYCLATGYSCRSQVKRLEKWQPKHPVQALLTLLN</sequence>
<keyword evidence="7" id="KW-0408">Iron</keyword>
<keyword evidence="5" id="KW-0274">FAD</keyword>
<gene>
    <name evidence="15" type="ORF">NCTC3438_01647</name>
</gene>
<dbReference type="SUPFAM" id="SSF56176">
    <property type="entry name" value="FAD-binding/transporter-associated domain-like"/>
    <property type="match status" value="1"/>
</dbReference>
<keyword evidence="4" id="KW-0479">Metal-binding</keyword>
<evidence type="ECO:0000256" key="5">
    <source>
        <dbReference type="ARBA" id="ARBA00022827"/>
    </source>
</evidence>
<dbReference type="Pfam" id="PF02913">
    <property type="entry name" value="FAD-oxidase_C"/>
    <property type="match status" value="1"/>
</dbReference>
<dbReference type="GO" id="GO:0071949">
    <property type="term" value="F:FAD binding"/>
    <property type="evidence" value="ECO:0007669"/>
    <property type="project" value="InterPro"/>
</dbReference>
<dbReference type="AlphaFoldDB" id="A0A447SS62"/>
<dbReference type="Gene3D" id="3.30.465.10">
    <property type="match status" value="1"/>
</dbReference>
<dbReference type="InterPro" id="IPR006094">
    <property type="entry name" value="Oxid_FAD_bind_N"/>
</dbReference>
<dbReference type="GO" id="GO:0051990">
    <property type="term" value="F:(R)-2-hydroxyglutarate dehydrogenase activity"/>
    <property type="evidence" value="ECO:0007669"/>
    <property type="project" value="UniProtKB-EC"/>
</dbReference>
<dbReference type="GO" id="GO:0008720">
    <property type="term" value="F:D-lactate dehydrogenase (NAD+) activity"/>
    <property type="evidence" value="ECO:0007669"/>
    <property type="project" value="TreeGrafter"/>
</dbReference>
<comment type="cofactor">
    <cofactor evidence="1">
        <name>FAD</name>
        <dbReference type="ChEBI" id="CHEBI:57692"/>
    </cofactor>
</comment>
<keyword evidence="8" id="KW-0411">Iron-sulfur</keyword>
<evidence type="ECO:0000256" key="6">
    <source>
        <dbReference type="ARBA" id="ARBA00023002"/>
    </source>
</evidence>
<dbReference type="Pfam" id="PF01565">
    <property type="entry name" value="FAD_binding_4"/>
    <property type="match status" value="1"/>
</dbReference>
<dbReference type="SUPFAM" id="SSF46548">
    <property type="entry name" value="alpha-helical ferredoxin"/>
    <property type="match status" value="1"/>
</dbReference>
<dbReference type="EC" id="1.1.99.39" evidence="9"/>
<dbReference type="PANTHER" id="PTHR11748">
    <property type="entry name" value="D-LACTATE DEHYDROGENASE"/>
    <property type="match status" value="1"/>
</dbReference>
<dbReference type="GO" id="GO:0046872">
    <property type="term" value="F:metal ion binding"/>
    <property type="evidence" value="ECO:0007669"/>
    <property type="project" value="UniProtKB-KW"/>
</dbReference>
<dbReference type="InterPro" id="IPR017896">
    <property type="entry name" value="4Fe4S_Fe-S-bd"/>
</dbReference>
<dbReference type="FunFam" id="3.30.70.2740:FF:000003">
    <property type="entry name" value="Oxidoreductase, FAD-binding, putative"/>
    <property type="match status" value="1"/>
</dbReference>
<evidence type="ECO:0000256" key="7">
    <source>
        <dbReference type="ARBA" id="ARBA00023004"/>
    </source>
</evidence>
<dbReference type="Proteomes" id="UP000268198">
    <property type="component" value="Chromosome"/>
</dbReference>
<keyword evidence="2" id="KW-0004">4Fe-4S</keyword>
<dbReference type="PROSITE" id="PS00198">
    <property type="entry name" value="4FE4S_FER_1"/>
    <property type="match status" value="1"/>
</dbReference>
<dbReference type="GO" id="GO:1903457">
    <property type="term" value="P:lactate catabolic process"/>
    <property type="evidence" value="ECO:0007669"/>
    <property type="project" value="TreeGrafter"/>
</dbReference>
<feature type="domain" description="4Fe-4S ferredoxin-type" evidence="13">
    <location>
        <begin position="680"/>
        <end position="711"/>
    </location>
</feature>
<keyword evidence="6" id="KW-0560">Oxidoreductase</keyword>
<dbReference type="InterPro" id="IPR036318">
    <property type="entry name" value="FAD-bd_PCMH-like_sf"/>
</dbReference>
<evidence type="ECO:0000259" key="13">
    <source>
        <dbReference type="PROSITE" id="PS51379"/>
    </source>
</evidence>
<dbReference type="InterPro" id="IPR016169">
    <property type="entry name" value="FAD-bd_PCMH_sub2"/>
</dbReference>
<organism evidence="15 16">
    <name type="scientific">Avibacterium volantium</name>
    <name type="common">Pasteurella volantium</name>
    <dbReference type="NCBI Taxonomy" id="762"/>
    <lineage>
        <taxon>Bacteria</taxon>
        <taxon>Pseudomonadati</taxon>
        <taxon>Pseudomonadota</taxon>
        <taxon>Gammaproteobacteria</taxon>
        <taxon>Pasteurellales</taxon>
        <taxon>Pasteurellaceae</taxon>
        <taxon>Avibacterium</taxon>
    </lineage>
</organism>
<dbReference type="InterPro" id="IPR016164">
    <property type="entry name" value="FAD-linked_Oxase-like_C"/>
</dbReference>
<keyword evidence="16" id="KW-1185">Reference proteome</keyword>
<dbReference type="EMBL" id="LR134167">
    <property type="protein sequence ID" value="VEB24685.1"/>
    <property type="molecule type" value="Genomic_DNA"/>
</dbReference>
<evidence type="ECO:0000256" key="11">
    <source>
        <dbReference type="ARBA" id="ARBA00060924"/>
    </source>
</evidence>
<proteinExistence type="inferred from homology"/>
<evidence type="ECO:0000313" key="16">
    <source>
        <dbReference type="Proteomes" id="UP000268198"/>
    </source>
</evidence>
<dbReference type="InterPro" id="IPR016166">
    <property type="entry name" value="FAD-bd_PCMH"/>
</dbReference>
<evidence type="ECO:0000256" key="9">
    <source>
        <dbReference type="ARBA" id="ARBA00039003"/>
    </source>
</evidence>